<organism evidence="2 3">
    <name type="scientific">Natronoglomus mannanivorans</name>
    <dbReference type="NCBI Taxonomy" id="2979990"/>
    <lineage>
        <taxon>Archaea</taxon>
        <taxon>Methanobacteriati</taxon>
        <taxon>Methanobacteriota</taxon>
        <taxon>Stenosarchaea group</taxon>
        <taxon>Halobacteria</taxon>
        <taxon>Halobacteriales</taxon>
        <taxon>Natrialbaceae</taxon>
        <taxon>Natronoglomus</taxon>
    </lineage>
</organism>
<dbReference type="InterPro" id="IPR015424">
    <property type="entry name" value="PyrdxlP-dep_Trfase"/>
</dbReference>
<dbReference type="GO" id="GO:0008483">
    <property type="term" value="F:transaminase activity"/>
    <property type="evidence" value="ECO:0007669"/>
    <property type="project" value="UniProtKB-KW"/>
</dbReference>
<evidence type="ECO:0000313" key="3">
    <source>
        <dbReference type="Proteomes" id="UP001321018"/>
    </source>
</evidence>
<keyword evidence="2" id="KW-0032">Aminotransferase</keyword>
<dbReference type="InterPro" id="IPR000653">
    <property type="entry name" value="DegT/StrS_aminotransferase"/>
</dbReference>
<evidence type="ECO:0000313" key="2">
    <source>
        <dbReference type="EMBL" id="MCU4743262.1"/>
    </source>
</evidence>
<protein>
    <submittedName>
        <fullName evidence="2">DegT/DnrJ/EryC1/StrS family aminotransferase</fullName>
    </submittedName>
</protein>
<reference evidence="2" key="1">
    <citation type="submission" date="2022-09" db="EMBL/GenBank/DDBJ databases">
        <title>Enrichment on poylsaccharides allowed isolation of novel metabolic and taxonomic groups of Haloarchaea.</title>
        <authorList>
            <person name="Sorokin D.Y."/>
            <person name="Elcheninov A.G."/>
            <person name="Khizhniak T.V."/>
            <person name="Kolganova T.V."/>
            <person name="Kublanov I.V."/>
        </authorList>
    </citation>
    <scope>NUCLEOTIDE SEQUENCE</scope>
    <source>
        <strain evidence="2">AArc-xg1-1</strain>
    </source>
</reference>
<dbReference type="PIRSF" id="PIRSF000390">
    <property type="entry name" value="PLP_StrS"/>
    <property type="match status" value="1"/>
</dbReference>
<sequence length="429" mass="47251">MTDTLAITDGSKAVTDEDDEIFTWPVITDEDEEAALDVLRQGTMSDTGITKQFEAEYADWQGTEYGLGYSSGTASLSGAMYGVGVGVGDEVIGPSITYWAAILPCMELGATPVFADIEPDTLCIDPDSVEERISEHTKAIVVVHNYGHPADMDRIMEIAREHDIAVIEDVSHAHGGTYKGEKLGSIGDVGAMSMMARKSFAIGEGGMLVTDDREIYERAVAFSHYSRHSDTLEREELVKFAGLPFGGHKHRMHQISAAVGRVQLKSYDERMAEIQQAMNYFWDSLEDVPGIRAHRIDDEDSSMGGWYAPKGLYDAEALGGLPVDRFVEAVNAEGTTCRKGCNFALHTHPLLHEADIYGHGKPTRIANAHRDVREEEGDLPVAEGIQERCFAVPWFKQYRPEIIDQHANAFRKVAENYDVLLDATTAADD</sequence>
<dbReference type="PANTHER" id="PTHR30244:SF34">
    <property type="entry name" value="DTDP-4-AMINO-4,6-DIDEOXYGALACTOSE TRANSAMINASE"/>
    <property type="match status" value="1"/>
</dbReference>
<accession>A0AAP2Z116</accession>
<dbReference type="EMBL" id="JAOPKA010000014">
    <property type="protein sequence ID" value="MCU4743262.1"/>
    <property type="molecule type" value="Genomic_DNA"/>
</dbReference>
<dbReference type="Gene3D" id="3.90.1150.10">
    <property type="entry name" value="Aspartate Aminotransferase, domain 1"/>
    <property type="match status" value="1"/>
</dbReference>
<dbReference type="InterPro" id="IPR015421">
    <property type="entry name" value="PyrdxlP-dep_Trfase_major"/>
</dbReference>
<gene>
    <name evidence="2" type="ORF">OB960_17890</name>
</gene>
<dbReference type="GO" id="GO:0030170">
    <property type="term" value="F:pyridoxal phosphate binding"/>
    <property type="evidence" value="ECO:0007669"/>
    <property type="project" value="TreeGrafter"/>
</dbReference>
<comment type="similarity">
    <text evidence="1">Belongs to the DegT/DnrJ/EryC1 family.</text>
</comment>
<dbReference type="AlphaFoldDB" id="A0AAP2Z116"/>
<proteinExistence type="inferred from homology"/>
<dbReference type="RefSeq" id="WP_338005080.1">
    <property type="nucleotide sequence ID" value="NZ_JAOPKA010000014.1"/>
</dbReference>
<keyword evidence="1" id="KW-0663">Pyridoxal phosphate</keyword>
<dbReference type="GO" id="GO:0000271">
    <property type="term" value="P:polysaccharide biosynthetic process"/>
    <property type="evidence" value="ECO:0007669"/>
    <property type="project" value="TreeGrafter"/>
</dbReference>
<dbReference type="Proteomes" id="UP001321018">
    <property type="component" value="Unassembled WGS sequence"/>
</dbReference>
<dbReference type="InterPro" id="IPR015422">
    <property type="entry name" value="PyrdxlP-dep_Trfase_small"/>
</dbReference>
<dbReference type="SUPFAM" id="SSF53383">
    <property type="entry name" value="PLP-dependent transferases"/>
    <property type="match status" value="1"/>
</dbReference>
<name>A0AAP2Z116_9EURY</name>
<dbReference type="CDD" id="cd00616">
    <property type="entry name" value="AHBA_syn"/>
    <property type="match status" value="1"/>
</dbReference>
<dbReference type="PANTHER" id="PTHR30244">
    <property type="entry name" value="TRANSAMINASE"/>
    <property type="match status" value="1"/>
</dbReference>
<dbReference type="Pfam" id="PF01041">
    <property type="entry name" value="DegT_DnrJ_EryC1"/>
    <property type="match status" value="1"/>
</dbReference>
<comment type="caution">
    <text evidence="2">The sequence shown here is derived from an EMBL/GenBank/DDBJ whole genome shotgun (WGS) entry which is preliminary data.</text>
</comment>
<keyword evidence="2" id="KW-0808">Transferase</keyword>
<evidence type="ECO:0000256" key="1">
    <source>
        <dbReference type="RuleBase" id="RU004508"/>
    </source>
</evidence>
<dbReference type="Gene3D" id="3.40.640.10">
    <property type="entry name" value="Type I PLP-dependent aspartate aminotransferase-like (Major domain)"/>
    <property type="match status" value="1"/>
</dbReference>